<reference evidence="1 2" key="1">
    <citation type="submission" date="2021-06" db="EMBL/GenBank/DDBJ databases">
        <title>Differences between aerobic and microaerobic xylene degrading microbial communities.</title>
        <authorList>
            <person name="Banerjee S."/>
            <person name="Tancsics A."/>
        </authorList>
    </citation>
    <scope>NUCLEOTIDE SEQUENCE [LARGE SCALE GENOMIC DNA]</scope>
    <source>
        <strain evidence="1 2">MAP12</strain>
    </source>
</reference>
<comment type="caution">
    <text evidence="1">The sequence shown here is derived from an EMBL/GenBank/DDBJ whole genome shotgun (WGS) entry which is preliminary data.</text>
</comment>
<dbReference type="EMBL" id="JAHRGL010000013">
    <property type="protein sequence ID" value="MBV2132296.1"/>
    <property type="molecule type" value="Genomic_DNA"/>
</dbReference>
<name>A0ABS6MVC7_9GAMM</name>
<evidence type="ECO:0000313" key="1">
    <source>
        <dbReference type="EMBL" id="MBV2132296.1"/>
    </source>
</evidence>
<evidence type="ECO:0000313" key="2">
    <source>
        <dbReference type="Proteomes" id="UP000813068"/>
    </source>
</evidence>
<organism evidence="1 2">
    <name type="scientific">Geopseudomonas aromaticivorans</name>
    <dbReference type="NCBI Taxonomy" id="2849492"/>
    <lineage>
        <taxon>Bacteria</taxon>
        <taxon>Pseudomonadati</taxon>
        <taxon>Pseudomonadota</taxon>
        <taxon>Gammaproteobacteria</taxon>
        <taxon>Pseudomonadales</taxon>
        <taxon>Pseudomonadaceae</taxon>
        <taxon>Geopseudomonas</taxon>
    </lineage>
</organism>
<keyword evidence="2" id="KW-1185">Reference proteome</keyword>
<keyword evidence="1" id="KW-0282">Flagellum</keyword>
<dbReference type="Proteomes" id="UP000813068">
    <property type="component" value="Unassembled WGS sequence"/>
</dbReference>
<gene>
    <name evidence="1" type="ORF">KRX52_05710</name>
</gene>
<dbReference type="InterPro" id="IPR009420">
    <property type="entry name" value="FlhE"/>
</dbReference>
<keyword evidence="1" id="KW-0969">Cilium</keyword>
<dbReference type="Pfam" id="PF06366">
    <property type="entry name" value="FlhE"/>
    <property type="match status" value="1"/>
</dbReference>
<keyword evidence="1" id="KW-0966">Cell projection</keyword>
<accession>A0ABS6MVC7</accession>
<proteinExistence type="predicted"/>
<sequence length="128" mass="13404">MLVALLGGLPAVQAAAAEGASGSWQGRAPALLVARSDRATCAQPLTPPVLARGRQLASLHWQFSSPPDAPLLAWLCHPQHCTALSGNRGRTRALAGLDAGQPLQLCFRLPAAGPGLRLADLQLLVEYR</sequence>
<protein>
    <submittedName>
        <fullName evidence="1">Flagellar protein FlhE</fullName>
    </submittedName>
</protein>